<evidence type="ECO:0000256" key="5">
    <source>
        <dbReference type="ARBA" id="ARBA00023136"/>
    </source>
</evidence>
<feature type="coiled-coil region" evidence="6">
    <location>
        <begin position="236"/>
        <end position="493"/>
    </location>
</feature>
<evidence type="ECO:0000256" key="1">
    <source>
        <dbReference type="ARBA" id="ARBA00004651"/>
    </source>
</evidence>
<accession>A0A414J6D4</accession>
<keyword evidence="3 8" id="KW-0812">Transmembrane</keyword>
<feature type="transmembrane region" description="Helical" evidence="8">
    <location>
        <begin position="853"/>
        <end position="879"/>
    </location>
</feature>
<feature type="domain" description="MacB-like periplasmic core" evidence="10">
    <location>
        <begin position="40"/>
        <end position="237"/>
    </location>
</feature>
<proteinExistence type="predicted"/>
<sequence>MVGKASGTGKRKQRKKALHKDFWMEVRKSRARFISIFCIVALGVAFFSGIQAASPDMRLSGDAYYNTSKLMDLKIVGTMGLTEDDVKAVQELSGVGSVEGAYSTDVICGENDSQKVLHVESLNREVNQLTLTEGHLPEKSGECFLDSTFAASQGYEVGSKLVIRQDGDNGLLKTEEYTVTGIGKSPLYISFNRGNTTVGSGEVNGFAYVLPDDFDSEVFTQIYVRANEVEKVTSYTDAYENLIDKIQKKVEGIEEECCQIRYDEVMAEAQDKISDAEKELEDGKEEADEKLADAKKKLDDGEKELKDGEKKYNDGKKQLEDACKELEDGKKQLADAKKQISDGRSQIASAKEEAADGRAQLEDAQKKLDSGWKKYNTGKTKYDDGKAKFDAAKKKFEAGKQKIADAKAELDKKQQELTAAIAQVKAGQTTVDTQIAQLNTQIPQLEAGISQLEAAAAGLNAAQQATDAAQSAVSQAQEAVNVAQAAYDEAKQKADAGDEEAKAQLEVLAQNLGNAQTALGEADQALKTAQEALGACQQAAAQKTELENNLADANSGLATLQAKKNELAGTLATLNENQKQLDSGCAALNAEEEKLAPAQKELDANEKTLAASKKQLDASLKKLESSQSQLDANRAKLDSADAQIAANEAKLNSGEAEIAANEKKLTDGEKEIKENEEKLKDSEKKLKDARKELADGKKDYEDGKKDAQDEIKEGRQKIDDAKNELNDLEKPEWIITDRNGLPEYSDYGDNADRIKNIGEVFPVIFFLVAALISLTTMTRMVEEQRTQIGTMKALGYSKIHIASKYLSYAFLATAGGSIVGILIGEKILPFIIIKGYGMMYHNVDKTLQIHYELKYALTASMAALICTVGATVFSCYRALAETPASLMRPPAPKEGRRILLERMPFFWKHLNFTWKSSLRNLFRYKKRLFMTVFGIAGSMALMLVGYGIRDSISDIVNLQYTDLQHYDAMIISDDDATDAEKKELQSCLEQNEDLDHYTNIQLTKLAAPNGKSDLSVYVYVPENLEKFKKDVTLQNRVTKQSYELPEEGAAVSEKTATLLDLKVGDELTLKKDDKEYKVKISVITENYAGHYAYMSPQVYEETFGEKPDYSDIVFTVKDKYKDQLEEIGQKIMESPAVLSISYTSSTVDMVDRMLSTLGSVIIVLIVSAGMLAFVVLYNLNNINITERQRELATLKVLGFFDMEVSQYVLRENILLTIAGILAGSGVGILLHRYIIVTIEVDAVMFGRNIRPVSFLYCAALTCIFSVIVNISMHNKLKKIDMVESLKSVE</sequence>
<feature type="transmembrane region" description="Helical" evidence="8">
    <location>
        <begin position="928"/>
        <end position="948"/>
    </location>
</feature>
<dbReference type="PANTHER" id="PTHR30287:SF1">
    <property type="entry name" value="INNER MEMBRANE PROTEIN"/>
    <property type="match status" value="1"/>
</dbReference>
<protein>
    <submittedName>
        <fullName evidence="11">ABC transporter permease</fullName>
    </submittedName>
</protein>
<dbReference type="Pfam" id="PF02687">
    <property type="entry name" value="FtsX"/>
    <property type="match status" value="2"/>
</dbReference>
<feature type="transmembrane region" description="Helical" evidence="8">
    <location>
        <begin position="1153"/>
        <end position="1179"/>
    </location>
</feature>
<dbReference type="Gene3D" id="1.20.120.330">
    <property type="entry name" value="Nucleotidyltransferases domain 2"/>
    <property type="match status" value="1"/>
</dbReference>
<keyword evidence="6" id="KW-0175">Coiled coil</keyword>
<evidence type="ECO:0000259" key="9">
    <source>
        <dbReference type="Pfam" id="PF02687"/>
    </source>
</evidence>
<evidence type="ECO:0000256" key="7">
    <source>
        <dbReference type="SAM" id="MobiDB-lite"/>
    </source>
</evidence>
<evidence type="ECO:0000256" key="4">
    <source>
        <dbReference type="ARBA" id="ARBA00022989"/>
    </source>
</evidence>
<keyword evidence="4 8" id="KW-1133">Transmembrane helix</keyword>
<dbReference type="GO" id="GO:0005886">
    <property type="term" value="C:plasma membrane"/>
    <property type="evidence" value="ECO:0007669"/>
    <property type="project" value="UniProtKB-SubCell"/>
</dbReference>
<evidence type="ECO:0000256" key="3">
    <source>
        <dbReference type="ARBA" id="ARBA00022692"/>
    </source>
</evidence>
<name>A0A414J6D4_9FIRM</name>
<evidence type="ECO:0000313" key="12">
    <source>
        <dbReference type="Proteomes" id="UP000283745"/>
    </source>
</evidence>
<dbReference type="Pfam" id="PF12704">
    <property type="entry name" value="MacB_PCD"/>
    <property type="match status" value="1"/>
</dbReference>
<dbReference type="PANTHER" id="PTHR30287">
    <property type="entry name" value="MEMBRANE COMPONENT OF PREDICTED ABC SUPERFAMILY METABOLITE UPTAKE TRANSPORTER"/>
    <property type="match status" value="1"/>
</dbReference>
<comment type="caution">
    <text evidence="11">The sequence shown here is derived from an EMBL/GenBank/DDBJ whole genome shotgun (WGS) entry which is preliminary data.</text>
</comment>
<dbReference type="SUPFAM" id="SSF57997">
    <property type="entry name" value="Tropomyosin"/>
    <property type="match status" value="3"/>
</dbReference>
<evidence type="ECO:0000259" key="10">
    <source>
        <dbReference type="Pfam" id="PF12704"/>
    </source>
</evidence>
<reference evidence="11 12" key="1">
    <citation type="submission" date="2018-08" db="EMBL/GenBank/DDBJ databases">
        <title>A genome reference for cultivated species of the human gut microbiota.</title>
        <authorList>
            <person name="Zou Y."/>
            <person name="Xue W."/>
            <person name="Luo G."/>
        </authorList>
    </citation>
    <scope>NUCLEOTIDE SEQUENCE [LARGE SCALE GENOMIC DNA]</scope>
    <source>
        <strain evidence="11 12">AM28-23</strain>
    </source>
</reference>
<dbReference type="InterPro" id="IPR003838">
    <property type="entry name" value="ABC3_permease_C"/>
</dbReference>
<feature type="transmembrane region" description="Helical" evidence="8">
    <location>
        <begin position="808"/>
        <end position="833"/>
    </location>
</feature>
<dbReference type="RefSeq" id="WP_118048943.1">
    <property type="nucleotide sequence ID" value="NZ_CABJFK010000006.1"/>
</dbReference>
<organism evidence="11 12">
    <name type="scientific">Blautia obeum</name>
    <dbReference type="NCBI Taxonomy" id="40520"/>
    <lineage>
        <taxon>Bacteria</taxon>
        <taxon>Bacillati</taxon>
        <taxon>Bacillota</taxon>
        <taxon>Clostridia</taxon>
        <taxon>Lachnospirales</taxon>
        <taxon>Lachnospiraceae</taxon>
        <taxon>Blautia</taxon>
    </lineage>
</organism>
<dbReference type="EMBL" id="QSKF01000006">
    <property type="protein sequence ID" value="RHE39960.1"/>
    <property type="molecule type" value="Genomic_DNA"/>
</dbReference>
<keyword evidence="5 8" id="KW-0472">Membrane</keyword>
<gene>
    <name evidence="11" type="ORF">DW740_09380</name>
</gene>
<feature type="region of interest" description="Disordered" evidence="7">
    <location>
        <begin position="692"/>
        <end position="723"/>
    </location>
</feature>
<keyword evidence="2" id="KW-1003">Cell membrane</keyword>
<feature type="domain" description="ABC3 transporter permease C-terminal" evidence="9">
    <location>
        <begin position="760"/>
        <end position="881"/>
    </location>
</feature>
<evidence type="ECO:0000256" key="6">
    <source>
        <dbReference type="SAM" id="Coils"/>
    </source>
</evidence>
<feature type="transmembrane region" description="Helical" evidence="8">
    <location>
        <begin position="1212"/>
        <end position="1233"/>
    </location>
</feature>
<evidence type="ECO:0000256" key="2">
    <source>
        <dbReference type="ARBA" id="ARBA00022475"/>
    </source>
</evidence>
<dbReference type="Proteomes" id="UP000283745">
    <property type="component" value="Unassembled WGS sequence"/>
</dbReference>
<feature type="domain" description="ABC3 transporter permease C-terminal" evidence="9">
    <location>
        <begin position="1163"/>
        <end position="1278"/>
    </location>
</feature>
<comment type="subcellular location">
    <subcellularLocation>
        <location evidence="1">Cell membrane</location>
        <topology evidence="1">Multi-pass membrane protein</topology>
    </subcellularLocation>
</comment>
<dbReference type="InterPro" id="IPR025857">
    <property type="entry name" value="MacB_PCD"/>
</dbReference>
<feature type="transmembrane region" description="Helical" evidence="8">
    <location>
        <begin position="760"/>
        <end position="781"/>
    </location>
</feature>
<evidence type="ECO:0000256" key="8">
    <source>
        <dbReference type="SAM" id="Phobius"/>
    </source>
</evidence>
<feature type="transmembrane region" description="Helical" evidence="8">
    <location>
        <begin position="1253"/>
        <end position="1272"/>
    </location>
</feature>
<evidence type="ECO:0000313" key="11">
    <source>
        <dbReference type="EMBL" id="RHE39960.1"/>
    </source>
</evidence>
<dbReference type="InterPro" id="IPR038766">
    <property type="entry name" value="Membrane_comp_ABC_pdt"/>
</dbReference>
<dbReference type="Gene3D" id="1.10.287.1490">
    <property type="match status" value="1"/>
</dbReference>